<evidence type="ECO:0000313" key="6">
    <source>
        <dbReference type="Proteomes" id="UP001072952"/>
    </source>
</evidence>
<dbReference type="Proteomes" id="UP001081438">
    <property type="component" value="Unassembled WGS sequence"/>
</dbReference>
<keyword evidence="1" id="KW-1133">Transmembrane helix</keyword>
<reference evidence="3" key="3">
    <citation type="journal article" date="2022" name="Int. J. Mol. Sci.">
        <title>Phenotypic and genotypic virulence characterisation of Staphylococcus pettenkoferi strains isolated from human bloodstream and diabetic foot infections.</title>
        <authorList>
            <person name="Magnan C."/>
        </authorList>
    </citation>
    <scope>NUCLEOTIDE SEQUENCE</scope>
    <source>
        <strain evidence="3">NSP020P</strain>
    </source>
</reference>
<evidence type="ECO:0000313" key="5">
    <source>
        <dbReference type="Proteomes" id="UP000235748"/>
    </source>
</evidence>
<keyword evidence="1" id="KW-0472">Membrane</keyword>
<sequence length="76" mass="8549">MMKVLSIISNIFLVIGIILLVMKNLVMAITMFVVSLAISLVMFNVFFRHRTGMKVVINISFAIVLIAIMVAFFVLK</sequence>
<dbReference type="KEGG" id="spet:CEP67_05430"/>
<accession>A0A1Z3U0P5</accession>
<dbReference type="Proteomes" id="UP001072952">
    <property type="component" value="Unassembled WGS sequence"/>
</dbReference>
<reference evidence="2" key="4">
    <citation type="submission" date="2022-08" db="EMBL/GenBank/DDBJ databases">
        <authorList>
            <person name="Magnan C."/>
        </authorList>
    </citation>
    <scope>NUCLEOTIDE SEQUENCE</scope>
    <source>
        <strain evidence="2">NSP012P</strain>
    </source>
</reference>
<keyword evidence="6" id="KW-1185">Reference proteome</keyword>
<comment type="caution">
    <text evidence="4">The sequence shown here is derived from an EMBL/GenBank/DDBJ whole genome shotgun (WGS) entry which is preliminary data.</text>
</comment>
<dbReference type="STRING" id="170573.GCA_001076995_02059"/>
<dbReference type="EMBL" id="JANSKX010000002">
    <property type="protein sequence ID" value="MCY1593800.1"/>
    <property type="molecule type" value="Genomic_DNA"/>
</dbReference>
<feature type="transmembrane region" description="Helical" evidence="1">
    <location>
        <begin position="5"/>
        <end position="22"/>
    </location>
</feature>
<dbReference type="RefSeq" id="WP_002471329.1">
    <property type="nucleotide sequence ID" value="NZ_CP022096.2"/>
</dbReference>
<reference evidence="2" key="2">
    <citation type="journal article" date="2022" name="Int. J. Mol. Sci.">
        <title>Phenotypic and Genotypic Virulence Characterisation of Staphylococcus pettenkoferi Strains Isolated from Human Bloodstream and Diabetic Foot Infections.</title>
        <authorList>
            <person name="Magnan C."/>
            <person name="Ahmad-Mansour N."/>
            <person name="Pouget C."/>
            <person name="Morsli M."/>
            <person name="Huc-Brandt S."/>
            <person name="Pantel A."/>
            <person name="Dunyach-Remy C."/>
            <person name="Sotto A."/>
            <person name="Molle V."/>
            <person name="Lavigne J.-P."/>
        </authorList>
    </citation>
    <scope>NUCLEOTIDE SEQUENCE</scope>
    <source>
        <strain evidence="2">NSP012P</strain>
    </source>
</reference>
<dbReference type="EMBL" id="PNGG01000005">
    <property type="protein sequence ID" value="PMC18016.1"/>
    <property type="molecule type" value="Genomic_DNA"/>
</dbReference>
<organism evidence="4 5">
    <name type="scientific">Staphylococcus pettenkoferi</name>
    <dbReference type="NCBI Taxonomy" id="170573"/>
    <lineage>
        <taxon>Bacteria</taxon>
        <taxon>Bacillati</taxon>
        <taxon>Bacillota</taxon>
        <taxon>Bacilli</taxon>
        <taxon>Bacillales</taxon>
        <taxon>Staphylococcaceae</taxon>
        <taxon>Staphylococcus</taxon>
    </lineage>
</organism>
<dbReference type="EMBL" id="JANSLD010000048">
    <property type="protein sequence ID" value="MCY1584241.1"/>
    <property type="molecule type" value="Genomic_DNA"/>
</dbReference>
<dbReference type="AlphaFoldDB" id="A0A1Z3U0P5"/>
<dbReference type="Proteomes" id="UP000235748">
    <property type="component" value="Unassembled WGS sequence"/>
</dbReference>
<protein>
    <submittedName>
        <fullName evidence="4">Uncharacterized protein</fullName>
    </submittedName>
</protein>
<evidence type="ECO:0000313" key="2">
    <source>
        <dbReference type="EMBL" id="MCY1584241.1"/>
    </source>
</evidence>
<proteinExistence type="predicted"/>
<gene>
    <name evidence="4" type="ORF">CJ235_09300</name>
    <name evidence="3" type="ORF">NW112_00930</name>
    <name evidence="2" type="ORF">NW133_12140</name>
</gene>
<evidence type="ECO:0000256" key="1">
    <source>
        <dbReference type="SAM" id="Phobius"/>
    </source>
</evidence>
<feature type="transmembrane region" description="Helical" evidence="1">
    <location>
        <begin position="55"/>
        <end position="75"/>
    </location>
</feature>
<reference evidence="4 5" key="1">
    <citation type="submission" date="2017-09" db="EMBL/GenBank/DDBJ databases">
        <title>Bacterial strain isolated from the female urinary microbiota.</title>
        <authorList>
            <person name="Thomas-White K."/>
            <person name="Kumar N."/>
            <person name="Forster S."/>
            <person name="Putonti C."/>
            <person name="Lawley T."/>
            <person name="Wolfe A.J."/>
        </authorList>
    </citation>
    <scope>NUCLEOTIDE SEQUENCE [LARGE SCALE GENOMIC DNA]</scope>
    <source>
        <strain evidence="4 5">UMB0834</strain>
    </source>
</reference>
<name>A0A1Z3U0P5_9STAP</name>
<keyword evidence="1" id="KW-0812">Transmembrane</keyword>
<feature type="transmembrane region" description="Helical" evidence="1">
    <location>
        <begin position="28"/>
        <end position="48"/>
    </location>
</feature>
<evidence type="ECO:0000313" key="3">
    <source>
        <dbReference type="EMBL" id="MCY1593800.1"/>
    </source>
</evidence>
<dbReference type="GeneID" id="98298189"/>
<evidence type="ECO:0000313" key="4">
    <source>
        <dbReference type="EMBL" id="PMC18016.1"/>
    </source>
</evidence>